<dbReference type="InterPro" id="IPR027417">
    <property type="entry name" value="P-loop_NTPase"/>
</dbReference>
<organism evidence="2 3">
    <name type="scientific">Chryseobacterium taklimakanense</name>
    <dbReference type="NCBI Taxonomy" id="536441"/>
    <lineage>
        <taxon>Bacteria</taxon>
        <taxon>Pseudomonadati</taxon>
        <taxon>Bacteroidota</taxon>
        <taxon>Flavobacteriia</taxon>
        <taxon>Flavobacteriales</taxon>
        <taxon>Weeksellaceae</taxon>
        <taxon>Chryseobacterium group</taxon>
        <taxon>Chryseobacterium</taxon>
    </lineage>
</organism>
<evidence type="ECO:0000259" key="1">
    <source>
        <dbReference type="Pfam" id="PF01656"/>
    </source>
</evidence>
<dbReference type="Proteomes" id="UP000215196">
    <property type="component" value="Chromosome 1"/>
</dbReference>
<dbReference type="InterPro" id="IPR002586">
    <property type="entry name" value="CobQ/CobB/MinD/ParA_Nub-bd_dom"/>
</dbReference>
<keyword evidence="3" id="KW-1185">Reference proteome</keyword>
<evidence type="ECO:0000313" key="3">
    <source>
        <dbReference type="Proteomes" id="UP000215196"/>
    </source>
</evidence>
<dbReference type="PANTHER" id="PTHR13696:SF52">
    <property type="entry name" value="PARA FAMILY PROTEIN CT_582"/>
    <property type="match status" value="1"/>
</dbReference>
<dbReference type="Pfam" id="PF01656">
    <property type="entry name" value="CbiA"/>
    <property type="match status" value="1"/>
</dbReference>
<evidence type="ECO:0000313" key="2">
    <source>
        <dbReference type="EMBL" id="SNV51148.1"/>
    </source>
</evidence>
<proteinExistence type="predicted"/>
<protein>
    <submittedName>
        <fullName evidence="2">Putative crown gall tumor protein VirC1</fullName>
    </submittedName>
</protein>
<reference evidence="2 3" key="1">
    <citation type="submission" date="2017-06" db="EMBL/GenBank/DDBJ databases">
        <authorList>
            <consortium name="Pathogen Informatics"/>
        </authorList>
    </citation>
    <scope>NUCLEOTIDE SEQUENCE [LARGE SCALE GENOMIC DNA]</scope>
    <source>
        <strain evidence="2 3">NCTC13490</strain>
    </source>
</reference>
<dbReference type="Gene3D" id="3.40.50.300">
    <property type="entry name" value="P-loop containing nucleotide triphosphate hydrolases"/>
    <property type="match status" value="1"/>
</dbReference>
<accession>A0A239XZ30</accession>
<dbReference type="KEGG" id="ctak:4412677_02614"/>
<dbReference type="CDD" id="cd02042">
    <property type="entry name" value="ParAB_family"/>
    <property type="match status" value="1"/>
</dbReference>
<name>A0A239XZ30_9FLAO</name>
<dbReference type="PANTHER" id="PTHR13696">
    <property type="entry name" value="P-LOOP CONTAINING NUCLEOSIDE TRIPHOSPHATE HYDROLASE"/>
    <property type="match status" value="1"/>
</dbReference>
<dbReference type="SUPFAM" id="SSF52540">
    <property type="entry name" value="P-loop containing nucleoside triphosphate hydrolases"/>
    <property type="match status" value="1"/>
</dbReference>
<gene>
    <name evidence="2" type="ORF">SAMEA4412677_02614</name>
</gene>
<dbReference type="EMBL" id="LT906465">
    <property type="protein sequence ID" value="SNV51148.1"/>
    <property type="molecule type" value="Genomic_DNA"/>
</dbReference>
<dbReference type="InterPro" id="IPR050678">
    <property type="entry name" value="DNA_Partitioning_ATPase"/>
</dbReference>
<sequence length="213" mass="24779">MIITFATQKGGAGKTTLAIAFANYLALQKKEIHVFDFDFQKSFYNKWMEDEDLNLPKLYEVQISEDNQAPFSDFETLMKMKSDEAVYLFDLAGTLDMKYTDILQYSDFIIIPFEYSDISTKSTLVFINFLGLLESEAGKIFIRSRYEKNFEYPNKPMMDEEISRFGKLISQPVLKRNILQKINTRSLKGHQRLAVKDVFSEVVEHIEKASKEK</sequence>
<dbReference type="AlphaFoldDB" id="A0A239XZ30"/>
<feature type="domain" description="CobQ/CobB/MinD/ParA nucleotide binding" evidence="1">
    <location>
        <begin position="3"/>
        <end position="175"/>
    </location>
</feature>
<dbReference type="RefSeq" id="WP_095073880.1">
    <property type="nucleotide sequence ID" value="NZ_LT906465.1"/>
</dbReference>